<dbReference type="RefSeq" id="WP_227707710.1">
    <property type="nucleotide sequence ID" value="NZ_JAJEQX010000014.1"/>
</dbReference>
<gene>
    <name evidence="3" type="ORF">LKD70_09090</name>
</gene>
<evidence type="ECO:0000313" key="4">
    <source>
        <dbReference type="Proteomes" id="UP001198151"/>
    </source>
</evidence>
<dbReference type="Proteomes" id="UP001198151">
    <property type="component" value="Unassembled WGS sequence"/>
</dbReference>
<feature type="compositionally biased region" description="Basic and acidic residues" evidence="1">
    <location>
        <begin position="204"/>
        <end position="228"/>
    </location>
</feature>
<evidence type="ECO:0000256" key="1">
    <source>
        <dbReference type="SAM" id="MobiDB-lite"/>
    </source>
</evidence>
<dbReference type="EMBL" id="JAJEQX010000014">
    <property type="protein sequence ID" value="MCC2254569.1"/>
    <property type="molecule type" value="Genomic_DNA"/>
</dbReference>
<feature type="transmembrane region" description="Helical" evidence="2">
    <location>
        <begin position="100"/>
        <end position="122"/>
    </location>
</feature>
<name>A0ABS8FY99_9FIRM</name>
<accession>A0ABS8FY99</accession>
<comment type="caution">
    <text evidence="3">The sequence shown here is derived from an EMBL/GenBank/DDBJ whole genome shotgun (WGS) entry which is preliminary data.</text>
</comment>
<feature type="region of interest" description="Disordered" evidence="1">
    <location>
        <begin position="181"/>
        <end position="228"/>
    </location>
</feature>
<organism evidence="3 4">
    <name type="scientific">Ruminococcus turbiniformis</name>
    <dbReference type="NCBI Taxonomy" id="2881258"/>
    <lineage>
        <taxon>Bacteria</taxon>
        <taxon>Bacillati</taxon>
        <taxon>Bacillota</taxon>
        <taxon>Clostridia</taxon>
        <taxon>Eubacteriales</taxon>
        <taxon>Oscillospiraceae</taxon>
        <taxon>Ruminococcus</taxon>
    </lineage>
</organism>
<evidence type="ECO:0000256" key="2">
    <source>
        <dbReference type="SAM" id="Phobius"/>
    </source>
</evidence>
<protein>
    <submittedName>
        <fullName evidence="3">Uncharacterized protein</fullName>
    </submittedName>
</protein>
<keyword evidence="4" id="KW-1185">Reference proteome</keyword>
<proteinExistence type="predicted"/>
<keyword evidence="2" id="KW-0812">Transmembrane</keyword>
<evidence type="ECO:0000313" key="3">
    <source>
        <dbReference type="EMBL" id="MCC2254569.1"/>
    </source>
</evidence>
<keyword evidence="2" id="KW-1133">Transmembrane helix</keyword>
<keyword evidence="2" id="KW-0472">Membrane</keyword>
<reference evidence="3 4" key="1">
    <citation type="submission" date="2021-10" db="EMBL/GenBank/DDBJ databases">
        <title>Anaerobic single-cell dispensing facilitates the cultivation of human gut bacteria.</title>
        <authorList>
            <person name="Afrizal A."/>
        </authorList>
    </citation>
    <scope>NUCLEOTIDE SEQUENCE [LARGE SCALE GENOMIC DNA]</scope>
    <source>
        <strain evidence="3 4">CLA-AA-H200</strain>
    </source>
</reference>
<sequence length="228" mass="25818">MESQITWEKILYLSNGKDANGLPLSAATLAIDELKSEQEVISLKNIVLSNAAIQVSMSGGCAVVTADFPKGNRTEFFAAKTVMDEWMSGLMDSEKDNQMLTLTIVPLLLDGAFYFIMHYLVFTDSYEAEDKLRLIMGWDNNATIPVIDEAADINSMIREADEELNRQINELKESIALAEEEKKKNQYNPYEESVKKRLANPDYSKNKQELEDEMLKSGFRVSKEDDDH</sequence>